<protein>
    <submittedName>
        <fullName evidence="3">Embryogenesis-associated protein EMB8 isoform X2</fullName>
    </submittedName>
</protein>
<comment type="caution">
    <text evidence="3">The sequence shown here is derived from an EMBL/GenBank/DDBJ whole genome shotgun (WGS) entry which is preliminary data.</text>
</comment>
<keyword evidence="2" id="KW-0472">Membrane</keyword>
<dbReference type="PANTHER" id="PTHR10794">
    <property type="entry name" value="ABHYDROLASE DOMAIN-CONTAINING PROTEIN"/>
    <property type="match status" value="1"/>
</dbReference>
<dbReference type="SUPFAM" id="SSF53474">
    <property type="entry name" value="alpha/beta-Hydrolases"/>
    <property type="match status" value="1"/>
</dbReference>
<accession>A0A5B6WW61</accession>
<dbReference type="GO" id="GO:0047372">
    <property type="term" value="F:monoacylglycerol lipase activity"/>
    <property type="evidence" value="ECO:0007669"/>
    <property type="project" value="TreeGrafter"/>
</dbReference>
<dbReference type="InterPro" id="IPR029058">
    <property type="entry name" value="AB_hydrolase_fold"/>
</dbReference>
<dbReference type="Proteomes" id="UP000325315">
    <property type="component" value="Unassembled WGS sequence"/>
</dbReference>
<dbReference type="EMBL" id="SMMG02000002">
    <property type="protein sequence ID" value="KAA3485142.1"/>
    <property type="molecule type" value="Genomic_DNA"/>
</dbReference>
<dbReference type="GO" id="GO:0034338">
    <property type="term" value="F:short-chain carboxylesterase activity"/>
    <property type="evidence" value="ECO:0007669"/>
    <property type="project" value="TreeGrafter"/>
</dbReference>
<keyword evidence="2" id="KW-1133">Transmembrane helix</keyword>
<dbReference type="InterPro" id="IPR050960">
    <property type="entry name" value="AB_hydrolase_4_sf"/>
</dbReference>
<gene>
    <name evidence="3" type="ORF">EPI10_007165</name>
</gene>
<name>A0A5B6WW61_9ROSI</name>
<keyword evidence="4" id="KW-1185">Reference proteome</keyword>
<dbReference type="OrthoDB" id="937847at2759"/>
<sequence length="318" mass="35430">MIEPLQLAFKVMQNCMSVLLSSNNSSDFRPKCRHEPRYSRLANWEGIKKSRSIRDFDNFATCLVGKFEVPSETLYIVSSLPVYYELPKVSYLPLLCISALDDPVCTREAIPWDECRANKNIVLATIKHGGHLAFFEGITGSRLWWVRATDEFLGVLHSSSHMHKKKTEITEQKASIESSIDQGPYLNVGEDGMVAAVGSAHAGNKSVEHFTGLGSTQDKTVLATEQTQQQTEAKSDVAGSGGEVSGECSSLQRIKCFDVIAASKRWLNHLLFPKNGKSVWLLVYIAIITSWPILGSALRIFYSKKKLRNFSAATSHRR</sequence>
<organism evidence="3 4">
    <name type="scientific">Gossypium australe</name>
    <dbReference type="NCBI Taxonomy" id="47621"/>
    <lineage>
        <taxon>Eukaryota</taxon>
        <taxon>Viridiplantae</taxon>
        <taxon>Streptophyta</taxon>
        <taxon>Embryophyta</taxon>
        <taxon>Tracheophyta</taxon>
        <taxon>Spermatophyta</taxon>
        <taxon>Magnoliopsida</taxon>
        <taxon>eudicotyledons</taxon>
        <taxon>Gunneridae</taxon>
        <taxon>Pentapetalae</taxon>
        <taxon>rosids</taxon>
        <taxon>malvids</taxon>
        <taxon>Malvales</taxon>
        <taxon>Malvaceae</taxon>
        <taxon>Malvoideae</taxon>
        <taxon>Gossypium</taxon>
    </lineage>
</organism>
<comment type="similarity">
    <text evidence="1">Belongs to the AB hydrolase superfamily. AB hydrolase 4 family.</text>
</comment>
<evidence type="ECO:0000256" key="1">
    <source>
        <dbReference type="ARBA" id="ARBA00010884"/>
    </source>
</evidence>
<evidence type="ECO:0000256" key="2">
    <source>
        <dbReference type="SAM" id="Phobius"/>
    </source>
</evidence>
<proteinExistence type="inferred from homology"/>
<dbReference type="AlphaFoldDB" id="A0A5B6WW61"/>
<keyword evidence="2" id="KW-0812">Transmembrane</keyword>
<reference evidence="4" key="1">
    <citation type="journal article" date="2019" name="Plant Biotechnol. J.">
        <title>Genome sequencing of the Australian wild diploid species Gossypium australe highlights disease resistance and delayed gland morphogenesis.</title>
        <authorList>
            <person name="Cai Y."/>
            <person name="Cai X."/>
            <person name="Wang Q."/>
            <person name="Wang P."/>
            <person name="Zhang Y."/>
            <person name="Cai C."/>
            <person name="Xu Y."/>
            <person name="Wang K."/>
            <person name="Zhou Z."/>
            <person name="Wang C."/>
            <person name="Geng S."/>
            <person name="Li B."/>
            <person name="Dong Q."/>
            <person name="Hou Y."/>
            <person name="Wang H."/>
            <person name="Ai P."/>
            <person name="Liu Z."/>
            <person name="Yi F."/>
            <person name="Sun M."/>
            <person name="An G."/>
            <person name="Cheng J."/>
            <person name="Zhang Y."/>
            <person name="Shi Q."/>
            <person name="Xie Y."/>
            <person name="Shi X."/>
            <person name="Chang Y."/>
            <person name="Huang F."/>
            <person name="Chen Y."/>
            <person name="Hong S."/>
            <person name="Mi L."/>
            <person name="Sun Q."/>
            <person name="Zhang L."/>
            <person name="Zhou B."/>
            <person name="Peng R."/>
            <person name="Zhang X."/>
            <person name="Liu F."/>
        </authorList>
    </citation>
    <scope>NUCLEOTIDE SEQUENCE [LARGE SCALE GENOMIC DNA]</scope>
    <source>
        <strain evidence="4">cv. PA1801</strain>
    </source>
</reference>
<evidence type="ECO:0000313" key="3">
    <source>
        <dbReference type="EMBL" id="KAA3485142.1"/>
    </source>
</evidence>
<dbReference type="PANTHER" id="PTHR10794:SF63">
    <property type="entry name" value="ALPHA_BETA HYDROLASE 1, ISOFORM A"/>
    <property type="match status" value="1"/>
</dbReference>
<feature type="transmembrane region" description="Helical" evidence="2">
    <location>
        <begin position="279"/>
        <end position="302"/>
    </location>
</feature>
<evidence type="ECO:0000313" key="4">
    <source>
        <dbReference type="Proteomes" id="UP000325315"/>
    </source>
</evidence>